<comment type="cofactor">
    <cofactor evidence="1 16 17">
        <name>FAD</name>
        <dbReference type="ChEBI" id="CHEBI:57692"/>
    </cofactor>
</comment>
<feature type="binding site" evidence="16">
    <location>
        <position position="102"/>
    </location>
    <ligand>
        <name>FAD</name>
        <dbReference type="ChEBI" id="CHEBI:57692"/>
    </ligand>
</feature>
<dbReference type="PRINTS" id="PR00406">
    <property type="entry name" value="CYTB5RDTASE"/>
</dbReference>
<dbReference type="PANTHER" id="PTHR19370">
    <property type="entry name" value="NADH-CYTOCHROME B5 REDUCTASE"/>
    <property type="match status" value="1"/>
</dbReference>
<evidence type="ECO:0000256" key="14">
    <source>
        <dbReference type="ARBA" id="ARBA00047682"/>
    </source>
</evidence>
<comment type="similarity">
    <text evidence="4 17">Belongs to the flavoprotein pyridine nucleotide cytochrome reductase family.</text>
</comment>
<dbReference type="InterPro" id="IPR017927">
    <property type="entry name" value="FAD-bd_FR_type"/>
</dbReference>
<keyword evidence="5 16" id="KW-0285">Flavoprotein</keyword>
<organism evidence="19 20">
    <name type="scientific">Rozella allomycis (strain CSF55)</name>
    <dbReference type="NCBI Taxonomy" id="988480"/>
    <lineage>
        <taxon>Eukaryota</taxon>
        <taxon>Fungi</taxon>
        <taxon>Fungi incertae sedis</taxon>
        <taxon>Cryptomycota</taxon>
        <taxon>Cryptomycota incertae sedis</taxon>
        <taxon>Rozella</taxon>
    </lineage>
</organism>
<evidence type="ECO:0000256" key="11">
    <source>
        <dbReference type="ARBA" id="ARBA00023027"/>
    </source>
</evidence>
<evidence type="ECO:0000259" key="18">
    <source>
        <dbReference type="PROSITE" id="PS51384"/>
    </source>
</evidence>
<evidence type="ECO:0000256" key="13">
    <source>
        <dbReference type="ARBA" id="ARBA00023136"/>
    </source>
</evidence>
<evidence type="ECO:0000256" key="7">
    <source>
        <dbReference type="ARBA" id="ARBA00022787"/>
    </source>
</evidence>
<dbReference type="GO" id="GO:0090524">
    <property type="term" value="F:cytochrome-b5 reductase activity, acting on NADH"/>
    <property type="evidence" value="ECO:0007669"/>
    <property type="project" value="UniProtKB-EC"/>
</dbReference>
<feature type="binding site" evidence="16">
    <location>
        <position position="151"/>
    </location>
    <ligand>
        <name>FAD</name>
        <dbReference type="ChEBI" id="CHEBI:57692"/>
    </ligand>
</feature>
<proteinExistence type="inferred from homology"/>
<dbReference type="InterPro" id="IPR039261">
    <property type="entry name" value="FNR_nucleotide-bd"/>
</dbReference>
<evidence type="ECO:0000256" key="5">
    <source>
        <dbReference type="ARBA" id="ARBA00022630"/>
    </source>
</evidence>
<evidence type="ECO:0000256" key="12">
    <source>
        <dbReference type="ARBA" id="ARBA00023128"/>
    </source>
</evidence>
<keyword evidence="9" id="KW-1133">Transmembrane helix</keyword>
<keyword evidence="12" id="KW-0496">Mitochondrion</keyword>
<dbReference type="InterPro" id="IPR017938">
    <property type="entry name" value="Riboflavin_synthase-like_b-brl"/>
</dbReference>
<keyword evidence="7" id="KW-1000">Mitochondrion outer membrane</keyword>
<feature type="binding site" evidence="16">
    <location>
        <position position="100"/>
    </location>
    <ligand>
        <name>FAD</name>
        <dbReference type="ChEBI" id="CHEBI:57692"/>
    </ligand>
</feature>
<accession>A0A4P9YJN9</accession>
<feature type="binding site" evidence="16">
    <location>
        <position position="110"/>
    </location>
    <ligand>
        <name>FAD</name>
        <dbReference type="ChEBI" id="CHEBI:57692"/>
    </ligand>
</feature>
<dbReference type="CDD" id="cd06183">
    <property type="entry name" value="cyt_b5_reduct_like"/>
    <property type="match status" value="1"/>
</dbReference>
<keyword evidence="11 17" id="KW-0520">NAD</keyword>
<comment type="subcellular location">
    <subcellularLocation>
        <location evidence="2">Mitochondrion outer membrane</location>
    </subcellularLocation>
</comment>
<dbReference type="SUPFAM" id="SSF63380">
    <property type="entry name" value="Riboflavin synthase domain-like"/>
    <property type="match status" value="1"/>
</dbReference>
<name>A0A4P9YJN9_ROZAC</name>
<evidence type="ECO:0000313" key="19">
    <source>
        <dbReference type="EMBL" id="RKP19796.1"/>
    </source>
</evidence>
<reference evidence="20" key="1">
    <citation type="journal article" date="2018" name="Nat. Microbiol.">
        <title>Leveraging single-cell genomics to expand the fungal tree of life.</title>
        <authorList>
            <person name="Ahrendt S.R."/>
            <person name="Quandt C.A."/>
            <person name="Ciobanu D."/>
            <person name="Clum A."/>
            <person name="Salamov A."/>
            <person name="Andreopoulos B."/>
            <person name="Cheng J.F."/>
            <person name="Woyke T."/>
            <person name="Pelin A."/>
            <person name="Henrissat B."/>
            <person name="Reynolds N.K."/>
            <person name="Benny G.L."/>
            <person name="Smith M.E."/>
            <person name="James T.Y."/>
            <person name="Grigoriev I.V."/>
        </authorList>
    </citation>
    <scope>NUCLEOTIDE SEQUENCE [LARGE SCALE GENOMIC DNA]</scope>
    <source>
        <strain evidence="20">CSF55</strain>
    </source>
</reference>
<comment type="catalytic activity">
    <reaction evidence="14 17">
        <text>2 Fe(III)-[cytochrome b5] + NADH = 2 Fe(II)-[cytochrome b5] + NAD(+) + H(+)</text>
        <dbReference type="Rhea" id="RHEA:46680"/>
        <dbReference type="Rhea" id="RHEA-COMP:10438"/>
        <dbReference type="Rhea" id="RHEA-COMP:10439"/>
        <dbReference type="ChEBI" id="CHEBI:15378"/>
        <dbReference type="ChEBI" id="CHEBI:29033"/>
        <dbReference type="ChEBI" id="CHEBI:29034"/>
        <dbReference type="ChEBI" id="CHEBI:57540"/>
        <dbReference type="ChEBI" id="CHEBI:57945"/>
        <dbReference type="EC" id="1.6.2.2"/>
    </reaction>
</comment>
<dbReference type="Gene3D" id="2.40.30.10">
    <property type="entry name" value="Translation factors"/>
    <property type="match status" value="1"/>
</dbReference>
<evidence type="ECO:0000256" key="17">
    <source>
        <dbReference type="RuleBase" id="RU361226"/>
    </source>
</evidence>
<keyword evidence="13" id="KW-0472">Membrane</keyword>
<dbReference type="EC" id="1.6.2.2" evidence="17"/>
<dbReference type="SUPFAM" id="SSF52343">
    <property type="entry name" value="Ferredoxin reductase-like, C-terminal NADP-linked domain"/>
    <property type="match status" value="1"/>
</dbReference>
<dbReference type="AlphaFoldDB" id="A0A4P9YJN9"/>
<dbReference type="Gene3D" id="3.40.50.80">
    <property type="entry name" value="Nucleotide-binding domain of ferredoxin-NADP reductase (FNR) module"/>
    <property type="match status" value="1"/>
</dbReference>
<evidence type="ECO:0000256" key="6">
    <source>
        <dbReference type="ARBA" id="ARBA00022692"/>
    </source>
</evidence>
<keyword evidence="8 16" id="KW-0274">FAD</keyword>
<dbReference type="InterPro" id="IPR008333">
    <property type="entry name" value="Cbr1-like_FAD-bd_dom"/>
</dbReference>
<dbReference type="Proteomes" id="UP000281549">
    <property type="component" value="Unassembled WGS sequence"/>
</dbReference>
<dbReference type="InterPro" id="IPR001709">
    <property type="entry name" value="Flavoprot_Pyr_Nucl_cyt_Rdtase"/>
</dbReference>
<dbReference type="Pfam" id="PF00175">
    <property type="entry name" value="NAD_binding_1"/>
    <property type="match status" value="1"/>
</dbReference>
<feature type="binding site" evidence="16">
    <location>
        <position position="83"/>
    </location>
    <ligand>
        <name>FAD</name>
        <dbReference type="ChEBI" id="CHEBI:57692"/>
    </ligand>
</feature>
<dbReference type="PROSITE" id="PS51384">
    <property type="entry name" value="FAD_FR"/>
    <property type="match status" value="1"/>
</dbReference>
<dbReference type="InterPro" id="IPR001834">
    <property type="entry name" value="CBR-like"/>
</dbReference>
<dbReference type="PRINTS" id="PR00371">
    <property type="entry name" value="FPNCR"/>
</dbReference>
<gene>
    <name evidence="19" type="ORF">ROZALSC1DRAFT_28653</name>
</gene>
<evidence type="ECO:0000313" key="20">
    <source>
        <dbReference type="Proteomes" id="UP000281549"/>
    </source>
</evidence>
<evidence type="ECO:0000256" key="8">
    <source>
        <dbReference type="ARBA" id="ARBA00022827"/>
    </source>
</evidence>
<feature type="binding site" evidence="16">
    <location>
        <position position="85"/>
    </location>
    <ligand>
        <name>FAD</name>
        <dbReference type="ChEBI" id="CHEBI:57692"/>
    </ligand>
</feature>
<evidence type="ECO:0000256" key="10">
    <source>
        <dbReference type="ARBA" id="ARBA00023002"/>
    </source>
</evidence>
<evidence type="ECO:0000256" key="15">
    <source>
        <dbReference type="ARBA" id="ARBA00049138"/>
    </source>
</evidence>
<evidence type="ECO:0000256" key="16">
    <source>
        <dbReference type="PIRSR" id="PIRSR601834-1"/>
    </source>
</evidence>
<sequence>MFVYLIPLGVIVYAAYNYLKRMEQKVLLRPNEWFKLPLKDKQVLSHNTAIYTFSLPSPDQSLGLPIGKHISARTTVDEKVITRSYTPISSNDDIGILKLLVKTYPNGNLSKVFSELKVGDYLEISGPKGNFEYAQNMVDELGMIAGGSGITPMYQIIQYILSNGTDRTKISLIFANVSEEDILLRKELDDLQSKFNNFKVYYVLNKPPENWKYGTGFVSADMIRQNLPKPSSKCKILLCGPPPMIKAMCSICEEVGFEKPNVVSKMTDQVFKF</sequence>
<protein>
    <recommendedName>
        <fullName evidence="17">NADH-cytochrome b5 reductase</fullName>
        <ecNumber evidence="17">1.6.2.2</ecNumber>
    </recommendedName>
</protein>
<evidence type="ECO:0000256" key="2">
    <source>
        <dbReference type="ARBA" id="ARBA00004294"/>
    </source>
</evidence>
<dbReference type="GO" id="GO:0005741">
    <property type="term" value="C:mitochondrial outer membrane"/>
    <property type="evidence" value="ECO:0007669"/>
    <property type="project" value="UniProtKB-SubCell"/>
</dbReference>
<keyword evidence="6" id="KW-0812">Transmembrane</keyword>
<dbReference type="GO" id="GO:0005783">
    <property type="term" value="C:endoplasmic reticulum"/>
    <property type="evidence" value="ECO:0007669"/>
    <property type="project" value="TreeGrafter"/>
</dbReference>
<dbReference type="FunFam" id="2.40.30.10:FF:000032">
    <property type="entry name" value="NADH-cytochrome b5 reductase"/>
    <property type="match status" value="1"/>
</dbReference>
<dbReference type="EMBL" id="ML005159">
    <property type="protein sequence ID" value="RKP19796.1"/>
    <property type="molecule type" value="Genomic_DNA"/>
</dbReference>
<dbReference type="Pfam" id="PF00970">
    <property type="entry name" value="FAD_binding_6"/>
    <property type="match status" value="1"/>
</dbReference>
<keyword evidence="10 17" id="KW-0560">Oxidoreductase</keyword>
<dbReference type="PANTHER" id="PTHR19370:SF184">
    <property type="entry name" value="NADH-CYTOCHROME B5 REDUCTASE-LIKE"/>
    <property type="match status" value="1"/>
</dbReference>
<evidence type="ECO:0000256" key="4">
    <source>
        <dbReference type="ARBA" id="ARBA00006105"/>
    </source>
</evidence>
<comment type="catalytic activity">
    <reaction evidence="15">
        <text>2 Fe(3+)-[Dph3] + NADH = 2 Fe(2+)-[Dph3] + NAD(+) + H(+)</text>
        <dbReference type="Rhea" id="RHEA:71231"/>
        <dbReference type="Rhea" id="RHEA-COMP:18002"/>
        <dbReference type="Rhea" id="RHEA-COMP:18003"/>
        <dbReference type="ChEBI" id="CHEBI:15378"/>
        <dbReference type="ChEBI" id="CHEBI:29033"/>
        <dbReference type="ChEBI" id="CHEBI:29034"/>
        <dbReference type="ChEBI" id="CHEBI:57540"/>
        <dbReference type="ChEBI" id="CHEBI:57945"/>
        <dbReference type="ChEBI" id="CHEBI:83228"/>
    </reaction>
    <physiologicalReaction direction="left-to-right" evidence="15">
        <dbReference type="Rhea" id="RHEA:71232"/>
    </physiologicalReaction>
</comment>
<evidence type="ECO:0000256" key="1">
    <source>
        <dbReference type="ARBA" id="ARBA00001974"/>
    </source>
</evidence>
<dbReference type="FunFam" id="3.40.50.80:FF:000019">
    <property type="entry name" value="NADH-cytochrome b5 reductase"/>
    <property type="match status" value="1"/>
</dbReference>
<comment type="pathway">
    <text evidence="3">Protein modification; peptidyl-diphthamide biosynthesis.</text>
</comment>
<feature type="domain" description="FAD-binding FR-type" evidence="18">
    <location>
        <begin position="31"/>
        <end position="134"/>
    </location>
</feature>
<evidence type="ECO:0000256" key="9">
    <source>
        <dbReference type="ARBA" id="ARBA00022989"/>
    </source>
</evidence>
<evidence type="ECO:0000256" key="3">
    <source>
        <dbReference type="ARBA" id="ARBA00005156"/>
    </source>
</evidence>
<dbReference type="InterPro" id="IPR001433">
    <property type="entry name" value="OxRdtase_FAD/NAD-bd"/>
</dbReference>